<keyword evidence="4" id="KW-1185">Reference proteome</keyword>
<keyword evidence="2" id="KW-0472">Membrane</keyword>
<feature type="compositionally biased region" description="Polar residues" evidence="1">
    <location>
        <begin position="374"/>
        <end position="385"/>
    </location>
</feature>
<accession>A0A9W7ZUX5</accession>
<dbReference type="EMBL" id="JANBPU010000096">
    <property type="protein sequence ID" value="KAJ1916649.1"/>
    <property type="molecule type" value="Genomic_DNA"/>
</dbReference>
<feature type="transmembrane region" description="Helical" evidence="2">
    <location>
        <begin position="582"/>
        <end position="602"/>
    </location>
</feature>
<feature type="region of interest" description="Disordered" evidence="1">
    <location>
        <begin position="465"/>
        <end position="487"/>
    </location>
</feature>
<feature type="transmembrane region" description="Helical" evidence="2">
    <location>
        <begin position="113"/>
        <end position="133"/>
    </location>
</feature>
<keyword evidence="2" id="KW-0812">Transmembrane</keyword>
<evidence type="ECO:0000313" key="3">
    <source>
        <dbReference type="EMBL" id="KAJ1916649.1"/>
    </source>
</evidence>
<evidence type="ECO:0000256" key="2">
    <source>
        <dbReference type="SAM" id="Phobius"/>
    </source>
</evidence>
<feature type="region of interest" description="Disordered" evidence="1">
    <location>
        <begin position="288"/>
        <end position="332"/>
    </location>
</feature>
<sequence>MGLIGGPQPLIDGNHLNPWLTTTNTAATIQNNGDNDIDNGGGAILKALLLKRLPITDINSASGGISTSVLGNWAYVELVLNILSIALSVIVITTILSMMFVSKQSRNIAMKPTLRISASIALVDIILSSNLIAQLFGKYMETRPEIEYRFITWMSFFTALAFVMLTCCIVLQLQLSVLHNKSHIAAKLNPYYELVTLLISLVLTHPIMYLFKIEWIPRAQTIYGNTTSPGGSAYMWLTFLVWMTGGLLYCLVVSILLIFKLFPVWRQMYNNLSPTQLNQLRTFTNGAEHSGYPEQHHHQQIEQHQNHQQEMSQSNLRKIQVGKTSYDEETSDTTCNNISLNLSNETTYCMSSNAISEAYKCLTSPTKTREGFGNLSSNSTPTLKNGSLCPLPEDEPQNYSKSSIRPDNDDDNNNSGGNNISADNLQQQGSTTAAYDHNKLIATKEAISRWSFFNYNAFSSSSAPALPTTVAQKQQKQKSRNHARTKSIRKSVTNFCEEIYHGNNTNNNGTSNSTTNNNRASKRMSVIVTDTHRRQARNTILRIMLYPLIPLTTRSLFVVIQVFSIEDYPVVANKLLASTQGILNFVAFLLNPGLDVFWSWLFRKQTMDIVVNKVKSIFALKKRRGVGSSFRHRNRNSIAFADVTTPNQSSTSF</sequence>
<feature type="compositionally biased region" description="Basic residues" evidence="1">
    <location>
        <begin position="475"/>
        <end position="487"/>
    </location>
</feature>
<gene>
    <name evidence="3" type="ORF">H4219_003664</name>
</gene>
<feature type="transmembrane region" description="Helical" evidence="2">
    <location>
        <begin position="543"/>
        <end position="562"/>
    </location>
</feature>
<organism evidence="3 4">
    <name type="scientific">Mycoemilia scoparia</name>
    <dbReference type="NCBI Taxonomy" id="417184"/>
    <lineage>
        <taxon>Eukaryota</taxon>
        <taxon>Fungi</taxon>
        <taxon>Fungi incertae sedis</taxon>
        <taxon>Zoopagomycota</taxon>
        <taxon>Kickxellomycotina</taxon>
        <taxon>Kickxellomycetes</taxon>
        <taxon>Kickxellales</taxon>
        <taxon>Kickxellaceae</taxon>
        <taxon>Mycoemilia</taxon>
    </lineage>
</organism>
<keyword evidence="2" id="KW-1133">Transmembrane helix</keyword>
<feature type="transmembrane region" description="Helical" evidence="2">
    <location>
        <begin position="153"/>
        <end position="173"/>
    </location>
</feature>
<feature type="compositionally biased region" description="Basic and acidic residues" evidence="1">
    <location>
        <begin position="294"/>
        <end position="307"/>
    </location>
</feature>
<feature type="transmembrane region" description="Helical" evidence="2">
    <location>
        <begin position="194"/>
        <end position="213"/>
    </location>
</feature>
<name>A0A9W7ZUX5_9FUNG</name>
<proteinExistence type="predicted"/>
<evidence type="ECO:0000313" key="4">
    <source>
        <dbReference type="Proteomes" id="UP001150538"/>
    </source>
</evidence>
<feature type="transmembrane region" description="Helical" evidence="2">
    <location>
        <begin position="233"/>
        <end position="259"/>
    </location>
</feature>
<protein>
    <submittedName>
        <fullName evidence="3">Uncharacterized protein</fullName>
    </submittedName>
</protein>
<comment type="caution">
    <text evidence="3">The sequence shown here is derived from an EMBL/GenBank/DDBJ whole genome shotgun (WGS) entry which is preliminary data.</text>
</comment>
<evidence type="ECO:0000256" key="1">
    <source>
        <dbReference type="SAM" id="MobiDB-lite"/>
    </source>
</evidence>
<feature type="transmembrane region" description="Helical" evidence="2">
    <location>
        <begin position="78"/>
        <end position="101"/>
    </location>
</feature>
<dbReference type="Proteomes" id="UP001150538">
    <property type="component" value="Unassembled WGS sequence"/>
</dbReference>
<dbReference type="AlphaFoldDB" id="A0A9W7ZUX5"/>
<reference evidence="3" key="1">
    <citation type="submission" date="2022-07" db="EMBL/GenBank/DDBJ databases">
        <title>Phylogenomic reconstructions and comparative analyses of Kickxellomycotina fungi.</title>
        <authorList>
            <person name="Reynolds N.K."/>
            <person name="Stajich J.E."/>
            <person name="Barry K."/>
            <person name="Grigoriev I.V."/>
            <person name="Crous P."/>
            <person name="Smith M.E."/>
        </authorList>
    </citation>
    <scope>NUCLEOTIDE SEQUENCE</scope>
    <source>
        <strain evidence="3">NBRC 100468</strain>
    </source>
</reference>
<feature type="compositionally biased region" description="Low complexity" evidence="1">
    <location>
        <begin position="413"/>
        <end position="424"/>
    </location>
</feature>
<feature type="region of interest" description="Disordered" evidence="1">
    <location>
        <begin position="369"/>
        <end position="430"/>
    </location>
</feature>
<dbReference type="OrthoDB" id="3251871at2759"/>